<feature type="transmembrane region" description="Helical" evidence="2">
    <location>
        <begin position="42"/>
        <end position="64"/>
    </location>
</feature>
<dbReference type="EMBL" id="CAKKNE010000001">
    <property type="protein sequence ID" value="CAH0365926.1"/>
    <property type="molecule type" value="Genomic_DNA"/>
</dbReference>
<feature type="region of interest" description="Disordered" evidence="1">
    <location>
        <begin position="150"/>
        <end position="175"/>
    </location>
</feature>
<sequence>MLLTLRHDYGQLIMLPSPTKKATSILPEHQTDKPAKAGGHGLRIALCLAAAVLVAGVVTIAIVLTTSDGKKNNHSDSPGVAAAYAAAFASSPPLTVATYDDCAQLLAARESSGPCPARGGADNAPRRIKEVRGGRCRSRDGWLRGGPVFATAEDGGAEDTPTSEDFSGTNVQEEGVDEADTVKTSGDFIYKVGEIRGGEREDDGSLEDCAYRLSVVEDGVDGLELVASVDLEPLATTPEAMFVQGDVLLLYGSAEVIYDDTDAKSDDYDYCNKGEPATVVLTFDITNPAPVLLRRQIIEGSYVSARKVDSYAYLVLARRTYWADPRSSVPFYQRENSTWMEPAVACDEVVFLNTVSENLDDFTVVAAIDMDDVDAETTFQVIAGKAADGAVYASRNNIYLVLAEWTYYQSASYTRSVFLKLRLSGPEVAFDTMMWAPGQLLNQYAMSEADGMFRAATTSRAVSGWWFDTSNNLYAFDAAGNEVGAVEGLAPGETIKAVRFTTDRCYLVTFVQTDPLFSVHKSNCDGARFDGVAAAPDSLIDLRTGCSSFLSTMRSRRCWASSRSRASRRTSTRSTPPI</sequence>
<keyword evidence="2" id="KW-0812">Transmembrane</keyword>
<keyword evidence="4" id="KW-1185">Reference proteome</keyword>
<name>A0A8J2SE96_9STRA</name>
<protein>
    <submittedName>
        <fullName evidence="3">Uncharacterized protein</fullName>
    </submittedName>
</protein>
<reference evidence="3" key="1">
    <citation type="submission" date="2021-11" db="EMBL/GenBank/DDBJ databases">
        <authorList>
            <consortium name="Genoscope - CEA"/>
            <person name="William W."/>
        </authorList>
    </citation>
    <scope>NUCLEOTIDE SEQUENCE</scope>
</reference>
<organism evidence="3 4">
    <name type="scientific">Pelagomonas calceolata</name>
    <dbReference type="NCBI Taxonomy" id="35677"/>
    <lineage>
        <taxon>Eukaryota</taxon>
        <taxon>Sar</taxon>
        <taxon>Stramenopiles</taxon>
        <taxon>Ochrophyta</taxon>
        <taxon>Pelagophyceae</taxon>
        <taxon>Pelagomonadales</taxon>
        <taxon>Pelagomonadaceae</taxon>
        <taxon>Pelagomonas</taxon>
    </lineage>
</organism>
<proteinExistence type="predicted"/>
<accession>A0A8J2SE96</accession>
<dbReference type="Proteomes" id="UP000789595">
    <property type="component" value="Unassembled WGS sequence"/>
</dbReference>
<evidence type="ECO:0000256" key="1">
    <source>
        <dbReference type="SAM" id="MobiDB-lite"/>
    </source>
</evidence>
<keyword evidence="2" id="KW-0472">Membrane</keyword>
<dbReference type="InterPro" id="IPR019198">
    <property type="entry name" value="Beta_propeller_containing"/>
</dbReference>
<feature type="compositionally biased region" description="Polar residues" evidence="1">
    <location>
        <begin position="163"/>
        <end position="172"/>
    </location>
</feature>
<keyword evidence="2" id="KW-1133">Transmembrane helix</keyword>
<dbReference type="AlphaFoldDB" id="A0A8J2SE96"/>
<evidence type="ECO:0000313" key="3">
    <source>
        <dbReference type="EMBL" id="CAH0365926.1"/>
    </source>
</evidence>
<dbReference type="OrthoDB" id="10264491at2759"/>
<comment type="caution">
    <text evidence="3">The sequence shown here is derived from an EMBL/GenBank/DDBJ whole genome shotgun (WGS) entry which is preliminary data.</text>
</comment>
<evidence type="ECO:0000313" key="4">
    <source>
        <dbReference type="Proteomes" id="UP000789595"/>
    </source>
</evidence>
<evidence type="ECO:0000256" key="2">
    <source>
        <dbReference type="SAM" id="Phobius"/>
    </source>
</evidence>
<gene>
    <name evidence="3" type="ORF">PECAL_1P23890</name>
</gene>
<dbReference type="Pfam" id="PF09826">
    <property type="entry name" value="Beta_propel"/>
    <property type="match status" value="1"/>
</dbReference>